<feature type="chain" id="PRO_5015525650" description="DUF2490 domain-containing protein" evidence="1">
    <location>
        <begin position="23"/>
        <end position="300"/>
    </location>
</feature>
<reference evidence="2 3" key="2">
    <citation type="submission" date="2018-05" db="EMBL/GenBank/DDBJ databases">
        <authorList>
            <person name="Lanie J.A."/>
            <person name="Ng W.-L."/>
            <person name="Kazmierczak K.M."/>
            <person name="Andrzejewski T.M."/>
            <person name="Davidsen T.M."/>
            <person name="Wayne K.J."/>
            <person name="Tettelin H."/>
            <person name="Glass J.I."/>
            <person name="Rusch D."/>
            <person name="Podicherti R."/>
            <person name="Tsui H.-C.T."/>
            <person name="Winkler M.E."/>
        </authorList>
    </citation>
    <scope>NUCLEOTIDE SEQUENCE [LARGE SCALE GENOMIC DNA]</scope>
    <source>
        <strain evidence="2 3">C305</strain>
    </source>
</reference>
<keyword evidence="1" id="KW-0732">Signal</keyword>
<evidence type="ECO:0000313" key="2">
    <source>
        <dbReference type="EMBL" id="PWH82255.1"/>
    </source>
</evidence>
<dbReference type="Proteomes" id="UP000245370">
    <property type="component" value="Unassembled WGS sequence"/>
</dbReference>
<evidence type="ECO:0000313" key="3">
    <source>
        <dbReference type="Proteomes" id="UP000245370"/>
    </source>
</evidence>
<dbReference type="OrthoDB" id="936621at2"/>
<accession>A0A2U2X392</accession>
<protein>
    <recommendedName>
        <fullName evidence="4">DUF2490 domain-containing protein</fullName>
    </recommendedName>
</protein>
<feature type="signal peptide" evidence="1">
    <location>
        <begin position="1"/>
        <end position="22"/>
    </location>
</feature>
<evidence type="ECO:0000256" key="1">
    <source>
        <dbReference type="SAM" id="SignalP"/>
    </source>
</evidence>
<dbReference type="RefSeq" id="WP_109360484.1">
    <property type="nucleotide sequence ID" value="NZ_QFRJ01000014.1"/>
</dbReference>
<organism evidence="2 3">
    <name type="scientific">Brumimicrobium oceani</name>
    <dbReference type="NCBI Taxonomy" id="2100725"/>
    <lineage>
        <taxon>Bacteria</taxon>
        <taxon>Pseudomonadati</taxon>
        <taxon>Bacteroidota</taxon>
        <taxon>Flavobacteriia</taxon>
        <taxon>Flavobacteriales</taxon>
        <taxon>Crocinitomicaceae</taxon>
        <taxon>Brumimicrobium</taxon>
    </lineage>
</organism>
<name>A0A2U2X392_9FLAO</name>
<reference evidence="2 3" key="1">
    <citation type="submission" date="2018-05" db="EMBL/GenBank/DDBJ databases">
        <title>Brumimicrobium oceani sp. nov., isolated from coastal sediment.</title>
        <authorList>
            <person name="Kou Y."/>
        </authorList>
    </citation>
    <scope>NUCLEOTIDE SEQUENCE [LARGE SCALE GENOMIC DNA]</scope>
    <source>
        <strain evidence="2 3">C305</strain>
    </source>
</reference>
<dbReference type="AlphaFoldDB" id="A0A2U2X392"/>
<evidence type="ECO:0008006" key="4">
    <source>
        <dbReference type="Google" id="ProtNLM"/>
    </source>
</evidence>
<sequence length="300" mass="34225">MNNSIKFSLLSLILSFSFISISQERDVNSQAKNQNSSNYYTLLSFGVTNPLYRDFATSPLFYSGIGFELNASWLKESEERSRIFEIGLGLSAQMPNVPQSKLISAGGLAGFGKFNFVYQELWKLKDISDAKNNFKIGGALKLTQNVRGNPALQNNAMGLENISNLMASAQWTRDISRNQDKQINLWLFKPTLKAAQRELKFLLNVGVLNFNYRPGYAYAYDSELNAMETSPVEWAFANYKWSLNGWRLKTQLEYVKYMSNGNARSLSYVWEAAHAPGKFEDFQMASHQLRYTIYFNTKTK</sequence>
<gene>
    <name evidence="2" type="ORF">DIT68_14215</name>
</gene>
<dbReference type="EMBL" id="QFRJ01000014">
    <property type="protein sequence ID" value="PWH82255.1"/>
    <property type="molecule type" value="Genomic_DNA"/>
</dbReference>
<proteinExistence type="predicted"/>
<keyword evidence="3" id="KW-1185">Reference proteome</keyword>
<comment type="caution">
    <text evidence="2">The sequence shown here is derived from an EMBL/GenBank/DDBJ whole genome shotgun (WGS) entry which is preliminary data.</text>
</comment>